<sequence length="151" mass="16468">MAMGILLLEARRWMLHDVSSLDIAMGVLLLEARRRMLHDVSSHVVVFRYLSQLQVPLHMIGRVREPGEFTNVLLLVARLDRGQLGAYDTRVSKACGFVPLFPLLGSYGIIPVSPLAAIVPSGAAIDNAATKAPANRMAIFIVLSMLVCSCL</sequence>
<proteinExistence type="predicted"/>
<dbReference type="AlphaFoldDB" id="A0A6A6T9H0"/>
<dbReference type="EMBL" id="MU004338">
    <property type="protein sequence ID" value="KAF2656302.1"/>
    <property type="molecule type" value="Genomic_DNA"/>
</dbReference>
<name>A0A6A6T9H0_9PLEO</name>
<accession>A0A6A6T9H0</accession>
<organism evidence="1 2">
    <name type="scientific">Lophiostoma macrostomum CBS 122681</name>
    <dbReference type="NCBI Taxonomy" id="1314788"/>
    <lineage>
        <taxon>Eukaryota</taxon>
        <taxon>Fungi</taxon>
        <taxon>Dikarya</taxon>
        <taxon>Ascomycota</taxon>
        <taxon>Pezizomycotina</taxon>
        <taxon>Dothideomycetes</taxon>
        <taxon>Pleosporomycetidae</taxon>
        <taxon>Pleosporales</taxon>
        <taxon>Lophiostomataceae</taxon>
        <taxon>Lophiostoma</taxon>
    </lineage>
</organism>
<evidence type="ECO:0000313" key="1">
    <source>
        <dbReference type="EMBL" id="KAF2656302.1"/>
    </source>
</evidence>
<reference evidence="1" key="1">
    <citation type="journal article" date="2020" name="Stud. Mycol.">
        <title>101 Dothideomycetes genomes: a test case for predicting lifestyles and emergence of pathogens.</title>
        <authorList>
            <person name="Haridas S."/>
            <person name="Albert R."/>
            <person name="Binder M."/>
            <person name="Bloem J."/>
            <person name="Labutti K."/>
            <person name="Salamov A."/>
            <person name="Andreopoulos B."/>
            <person name="Baker S."/>
            <person name="Barry K."/>
            <person name="Bills G."/>
            <person name="Bluhm B."/>
            <person name="Cannon C."/>
            <person name="Castanera R."/>
            <person name="Culley D."/>
            <person name="Daum C."/>
            <person name="Ezra D."/>
            <person name="Gonzalez J."/>
            <person name="Henrissat B."/>
            <person name="Kuo A."/>
            <person name="Liang C."/>
            <person name="Lipzen A."/>
            <person name="Lutzoni F."/>
            <person name="Magnuson J."/>
            <person name="Mondo S."/>
            <person name="Nolan M."/>
            <person name="Ohm R."/>
            <person name="Pangilinan J."/>
            <person name="Park H.-J."/>
            <person name="Ramirez L."/>
            <person name="Alfaro M."/>
            <person name="Sun H."/>
            <person name="Tritt A."/>
            <person name="Yoshinaga Y."/>
            <person name="Zwiers L.-H."/>
            <person name="Turgeon B."/>
            <person name="Goodwin S."/>
            <person name="Spatafora J."/>
            <person name="Crous P."/>
            <person name="Grigoriev I."/>
        </authorList>
    </citation>
    <scope>NUCLEOTIDE SEQUENCE</scope>
    <source>
        <strain evidence="1">CBS 122681</strain>
    </source>
</reference>
<keyword evidence="2" id="KW-1185">Reference proteome</keyword>
<dbReference type="Proteomes" id="UP000799324">
    <property type="component" value="Unassembled WGS sequence"/>
</dbReference>
<protein>
    <submittedName>
        <fullName evidence="1">Uncharacterized protein</fullName>
    </submittedName>
</protein>
<gene>
    <name evidence="1" type="ORF">K491DRAFT_393914</name>
</gene>
<evidence type="ECO:0000313" key="2">
    <source>
        <dbReference type="Proteomes" id="UP000799324"/>
    </source>
</evidence>